<keyword evidence="5" id="KW-0863">Zinc-finger</keyword>
<dbReference type="GO" id="GO:0035098">
    <property type="term" value="C:ESC/E(Z) complex"/>
    <property type="evidence" value="ECO:0007669"/>
    <property type="project" value="TreeGrafter"/>
</dbReference>
<evidence type="ECO:0000256" key="7">
    <source>
        <dbReference type="ARBA" id="ARBA00022853"/>
    </source>
</evidence>
<evidence type="ECO:0000256" key="9">
    <source>
        <dbReference type="ARBA" id="ARBA00023163"/>
    </source>
</evidence>
<sequence length="681" mass="78072">MAGEVRFRLTDNLDPLQTLDICHEIVNMTFCSSDRPFTIKKCTKKRCVERYDSSESSDSGVATFITELGSPLTPDSRVSEYSIPSPDECEPVMPPPPPLANSADEIDLACWPWSEEWAADCSNIELFSDACDTTDYCKTDTNIANIELDQNAIEDVSCNDKLNIFQNSSKINDLFNSLPLAQCKLIESSDIKSECDFVPDKKFLVSDEESPTKFTLRSSDEHFSSDIITSLQSNILDNKCLLKDEESLLSLQFPSCTPSTCSDSFDETDFKLCEDHMNNSISIKYIKDESEKLSCKSLIDTPSTKNFKLNNNISDDENDSNSPHKKLCVDQTIKLQNKGRYFMRSSSGSSHDLFKSKIPHLLDQNKNVQDNLKSSSTRLNCSIRNPINKHQHCDINGSIKNNEQLNYSSTELTSVGFDSNKIRFPKLDSHWISLRGNIMCRWNNCDSHFTATAKLIEHLQVKHVNSQKFSESFVCLWSDCKVFNKPSCSRSWLERHVLSHGGNKPLQCIVQKCRQRFSSQIMLERHVNQHFKTSSNKEDEGGINGKLIRRKGKKLRLRRQPFTARKFDYFDQATMMELQNQLFLSTQNSQQDFIDYSRRAIKFQPNIIARRVLEGSKKQEVLMRWFPPNILEDEWITCDKKTNFNVIERVVPIMSMSTENRDSITKLFGNIFPPSSRRSRK</sequence>
<evidence type="ECO:0000256" key="4">
    <source>
        <dbReference type="ARBA" id="ARBA00022737"/>
    </source>
</evidence>
<dbReference type="OrthoDB" id="9984614at2759"/>
<keyword evidence="2" id="KW-0678">Repressor</keyword>
<dbReference type="AlphaFoldDB" id="A0A2H8TWD6"/>
<dbReference type="PANTHER" id="PTHR46541:SF1">
    <property type="entry name" value="ZINC FINGER PROTEIN AEBP2"/>
    <property type="match status" value="1"/>
</dbReference>
<evidence type="ECO:0000256" key="2">
    <source>
        <dbReference type="ARBA" id="ARBA00022491"/>
    </source>
</evidence>
<evidence type="ECO:0000256" key="8">
    <source>
        <dbReference type="ARBA" id="ARBA00023015"/>
    </source>
</evidence>
<keyword evidence="6" id="KW-0862">Zinc</keyword>
<dbReference type="SMART" id="SM00355">
    <property type="entry name" value="ZnF_C2H2"/>
    <property type="match status" value="3"/>
</dbReference>
<dbReference type="GO" id="GO:0006325">
    <property type="term" value="P:chromatin organization"/>
    <property type="evidence" value="ECO:0007669"/>
    <property type="project" value="UniProtKB-KW"/>
</dbReference>
<feature type="domain" description="C2H2-type" evidence="12">
    <location>
        <begin position="508"/>
        <end position="530"/>
    </location>
</feature>
<protein>
    <submittedName>
        <fullName evidence="13">Zinc finger protein jing</fullName>
    </submittedName>
</protein>
<keyword evidence="8" id="KW-0805">Transcription regulation</keyword>
<evidence type="ECO:0000256" key="3">
    <source>
        <dbReference type="ARBA" id="ARBA00022723"/>
    </source>
</evidence>
<proteinExistence type="inferred from homology"/>
<organism evidence="13">
    <name type="scientific">Melanaphis sacchari</name>
    <dbReference type="NCBI Taxonomy" id="742174"/>
    <lineage>
        <taxon>Eukaryota</taxon>
        <taxon>Metazoa</taxon>
        <taxon>Ecdysozoa</taxon>
        <taxon>Arthropoda</taxon>
        <taxon>Hexapoda</taxon>
        <taxon>Insecta</taxon>
        <taxon>Pterygota</taxon>
        <taxon>Neoptera</taxon>
        <taxon>Paraneoptera</taxon>
        <taxon>Hemiptera</taxon>
        <taxon>Sternorrhyncha</taxon>
        <taxon>Aphidomorpha</taxon>
        <taxon>Aphidoidea</taxon>
        <taxon>Aphididae</taxon>
        <taxon>Aphidini</taxon>
        <taxon>Melanaphis</taxon>
    </lineage>
</organism>
<name>A0A2H8TWD6_9HEMI</name>
<dbReference type="CTD" id="35555"/>
<dbReference type="PANTHER" id="PTHR46541">
    <property type="entry name" value="ZINC FINGER PROTEIN AEBP2"/>
    <property type="match status" value="1"/>
</dbReference>
<dbReference type="InterPro" id="IPR036236">
    <property type="entry name" value="Znf_C2H2_sf"/>
</dbReference>
<reference evidence="13" key="1">
    <citation type="submission" date="2017-10" db="EMBL/GenBank/DDBJ databases">
        <title>Transcriptome Assembly of Sugarcane Aphid Adults.</title>
        <authorList>
            <person name="Scully E.D."/>
            <person name="Palmer N.A."/>
            <person name="Geib S.M."/>
            <person name="Sarath G."/>
            <person name="Sattler S.E."/>
        </authorList>
    </citation>
    <scope>NUCLEOTIDE SEQUENCE</scope>
    <source>
        <tissue evidence="13">Whole body</tissue>
    </source>
</reference>
<keyword evidence="10" id="KW-0539">Nucleus</keyword>
<evidence type="ECO:0000259" key="12">
    <source>
        <dbReference type="PROSITE" id="PS00028"/>
    </source>
</evidence>
<evidence type="ECO:0000256" key="10">
    <source>
        <dbReference type="ARBA" id="ARBA00023242"/>
    </source>
</evidence>
<accession>A0A2H8TWD6</accession>
<evidence type="ECO:0000256" key="1">
    <source>
        <dbReference type="ARBA" id="ARBA00004123"/>
    </source>
</evidence>
<keyword evidence="3" id="KW-0479">Metal-binding</keyword>
<dbReference type="InterPro" id="IPR013087">
    <property type="entry name" value="Znf_C2H2_type"/>
</dbReference>
<dbReference type="EMBL" id="GFXV01005673">
    <property type="protein sequence ID" value="MBW17478.1"/>
    <property type="molecule type" value="Transcribed_RNA"/>
</dbReference>
<dbReference type="InterPro" id="IPR052130">
    <property type="entry name" value="AEBP2/jing_C2H2-ZnF"/>
</dbReference>
<keyword evidence="4" id="KW-0677">Repeat</keyword>
<dbReference type="Pfam" id="PF26014">
    <property type="entry name" value="SH3_AEBP2_C"/>
    <property type="match status" value="1"/>
</dbReference>
<feature type="domain" description="C2H2-type" evidence="12">
    <location>
        <begin position="440"/>
        <end position="463"/>
    </location>
</feature>
<evidence type="ECO:0000256" key="11">
    <source>
        <dbReference type="ARBA" id="ARBA00037930"/>
    </source>
</evidence>
<keyword evidence="9" id="KW-0804">Transcription</keyword>
<keyword evidence="7" id="KW-0156">Chromatin regulator</keyword>
<dbReference type="SUPFAM" id="SSF57667">
    <property type="entry name" value="beta-beta-alpha zinc fingers"/>
    <property type="match status" value="2"/>
</dbReference>
<dbReference type="RefSeq" id="XP_025198143.1">
    <property type="nucleotide sequence ID" value="XM_025342358.1"/>
</dbReference>
<evidence type="ECO:0000313" key="13">
    <source>
        <dbReference type="EMBL" id="MBW17478.1"/>
    </source>
</evidence>
<evidence type="ECO:0000256" key="6">
    <source>
        <dbReference type="ARBA" id="ARBA00022833"/>
    </source>
</evidence>
<dbReference type="GO" id="GO:0008270">
    <property type="term" value="F:zinc ion binding"/>
    <property type="evidence" value="ECO:0007669"/>
    <property type="project" value="UniProtKB-KW"/>
</dbReference>
<comment type="subcellular location">
    <subcellularLocation>
        <location evidence="1">Nucleus</location>
    </subcellularLocation>
</comment>
<comment type="similarity">
    <text evidence="11">Belongs to the AEBP2/jing C2H2-type zinc-finger family.</text>
</comment>
<dbReference type="GO" id="GO:0006357">
    <property type="term" value="P:regulation of transcription by RNA polymerase II"/>
    <property type="evidence" value="ECO:0007669"/>
    <property type="project" value="TreeGrafter"/>
</dbReference>
<dbReference type="InterPro" id="IPR059034">
    <property type="entry name" value="SH3_AEBP2_C"/>
</dbReference>
<dbReference type="PROSITE" id="PS00028">
    <property type="entry name" value="ZINC_FINGER_C2H2_1"/>
    <property type="match status" value="2"/>
</dbReference>
<dbReference type="Gene3D" id="3.30.160.60">
    <property type="entry name" value="Classic Zinc Finger"/>
    <property type="match status" value="1"/>
</dbReference>
<dbReference type="GeneID" id="112596598"/>
<evidence type="ECO:0000256" key="5">
    <source>
        <dbReference type="ARBA" id="ARBA00022771"/>
    </source>
</evidence>